<dbReference type="EMBL" id="SOHH01000048">
    <property type="protein sequence ID" value="TFD80071.1"/>
    <property type="molecule type" value="Genomic_DNA"/>
</dbReference>
<dbReference type="Gene3D" id="3.20.20.140">
    <property type="entry name" value="Metal-dependent hydrolases"/>
    <property type="match status" value="1"/>
</dbReference>
<dbReference type="InterPro" id="IPR011059">
    <property type="entry name" value="Metal-dep_hydrolase_composite"/>
</dbReference>
<name>A0A4R9BDN5_9MICO</name>
<dbReference type="SUPFAM" id="SSF51338">
    <property type="entry name" value="Composite domain of metallo-dependent hydrolases"/>
    <property type="match status" value="1"/>
</dbReference>
<evidence type="ECO:0000256" key="1">
    <source>
        <dbReference type="ARBA" id="ARBA00022801"/>
    </source>
</evidence>
<feature type="region of interest" description="Disordered" evidence="2">
    <location>
        <begin position="446"/>
        <end position="465"/>
    </location>
</feature>
<evidence type="ECO:0000256" key="2">
    <source>
        <dbReference type="SAM" id="MobiDB-lite"/>
    </source>
</evidence>
<evidence type="ECO:0000313" key="5">
    <source>
        <dbReference type="Proteomes" id="UP000298313"/>
    </source>
</evidence>
<comment type="caution">
    <text evidence="4">The sequence shown here is derived from an EMBL/GenBank/DDBJ whole genome shotgun (WGS) entry which is preliminary data.</text>
</comment>
<keyword evidence="5" id="KW-1185">Reference proteome</keyword>
<dbReference type="Gene3D" id="2.30.40.10">
    <property type="entry name" value="Urease, subunit C, domain 1"/>
    <property type="match status" value="1"/>
</dbReference>
<dbReference type="SUPFAM" id="SSF51556">
    <property type="entry name" value="Metallo-dependent hydrolases"/>
    <property type="match status" value="1"/>
</dbReference>
<protein>
    <submittedName>
        <fullName evidence="4">Formimidoylglutamate deiminase</fullName>
        <ecNumber evidence="4">3.5.3.13</ecNumber>
    </submittedName>
</protein>
<feature type="compositionally biased region" description="Basic and acidic residues" evidence="2">
    <location>
        <begin position="452"/>
        <end position="465"/>
    </location>
</feature>
<dbReference type="AlphaFoldDB" id="A0A4R9BDN5"/>
<gene>
    <name evidence="4" type="ORF">E3T48_05210</name>
</gene>
<evidence type="ECO:0000313" key="4">
    <source>
        <dbReference type="EMBL" id="TFD80071.1"/>
    </source>
</evidence>
<dbReference type="InterPro" id="IPR032466">
    <property type="entry name" value="Metal_Hydrolase"/>
</dbReference>
<dbReference type="PANTHER" id="PTHR43794:SF11">
    <property type="entry name" value="AMIDOHYDROLASE-RELATED DOMAIN-CONTAINING PROTEIN"/>
    <property type="match status" value="1"/>
</dbReference>
<feature type="compositionally biased region" description="Low complexity" evidence="2">
    <location>
        <begin position="481"/>
        <end position="494"/>
    </location>
</feature>
<feature type="region of interest" description="Disordered" evidence="2">
    <location>
        <begin position="481"/>
        <end position="502"/>
    </location>
</feature>
<accession>A0A4R9BDN5</accession>
<dbReference type="OrthoDB" id="3204583at2"/>
<reference evidence="4 5" key="1">
    <citation type="submission" date="2019-03" db="EMBL/GenBank/DDBJ databases">
        <title>Genomics of glacier-inhabiting Cryobacterium strains.</title>
        <authorList>
            <person name="Liu Q."/>
            <person name="Xin Y.-H."/>
        </authorList>
    </citation>
    <scope>NUCLEOTIDE SEQUENCE [LARGE SCALE GENOMIC DNA]</scope>
    <source>
        <strain evidence="4 5">Hh4</strain>
    </source>
</reference>
<dbReference type="GO" id="GO:0050416">
    <property type="term" value="F:formimidoylglutamate deiminase activity"/>
    <property type="evidence" value="ECO:0007669"/>
    <property type="project" value="UniProtKB-EC"/>
</dbReference>
<dbReference type="PANTHER" id="PTHR43794">
    <property type="entry name" value="AMINOHYDROLASE SSNA-RELATED"/>
    <property type="match status" value="1"/>
</dbReference>
<dbReference type="Pfam" id="PF01979">
    <property type="entry name" value="Amidohydro_1"/>
    <property type="match status" value="1"/>
</dbReference>
<dbReference type="NCBIfam" id="NF006681">
    <property type="entry name" value="PRK09229.1-2"/>
    <property type="match status" value="1"/>
</dbReference>
<dbReference type="InterPro" id="IPR006680">
    <property type="entry name" value="Amidohydro-rel"/>
</dbReference>
<evidence type="ECO:0000259" key="3">
    <source>
        <dbReference type="Pfam" id="PF01979"/>
    </source>
</evidence>
<dbReference type="InterPro" id="IPR050287">
    <property type="entry name" value="MTA/SAH_deaminase"/>
</dbReference>
<proteinExistence type="predicted"/>
<dbReference type="Proteomes" id="UP000298313">
    <property type="component" value="Unassembled WGS sequence"/>
</dbReference>
<sequence>MSSTTGSRQARPPTAYWCETLLIDGVPTPGVRLEVGANGRIARVTPRSEPLPGDVRLGTVLPGMANAHSHAFHRALRGRTHSGGGDFWQWREAMYLVAGRLDPDHYFELARAVFAEMLVSGFTAVGEFHYLHHRPDGSRYPTQHAMELALADAARSVGIRLVLLDTLYLAGGIGAPLEPGQRAFGDGSAAGWLSRWRSLAEALATGAEIDGAAGTGTDALVSLGAAIHSVRAVPPEAMREVLAGLPGTVPLHIHLSEQPQENADCLAAYGRTPTGLLHALGALSPRLSVVHATHLTDEDIARLGSAAATVVMCPTTEADLGDGIGPARRLADAGARIALGSDQNAVVDPLLELRGLEAGERLASGRRGRFDPAELLAAATANGYTALGLGDQRLRPGDLCDLVEVSTSSVRTAGSAPAQLPLAATASDVLRVIVHGVVVADSGRLVSGADRGAGDDTARTGLDPRPEVLLRDALAALDPPALAPAALDPARQAQTTSTGDPA</sequence>
<feature type="domain" description="Amidohydrolase-related" evidence="3">
    <location>
        <begin position="59"/>
        <end position="439"/>
    </location>
</feature>
<keyword evidence="1 4" id="KW-0378">Hydrolase</keyword>
<organism evidence="4 5">
    <name type="scientific">Cryobacterium fucosi</name>
    <dbReference type="NCBI Taxonomy" id="1259157"/>
    <lineage>
        <taxon>Bacteria</taxon>
        <taxon>Bacillati</taxon>
        <taxon>Actinomycetota</taxon>
        <taxon>Actinomycetes</taxon>
        <taxon>Micrococcales</taxon>
        <taxon>Microbacteriaceae</taxon>
        <taxon>Cryobacterium</taxon>
    </lineage>
</organism>
<dbReference type="EC" id="3.5.3.13" evidence="4"/>